<sequence length="232" mass="28420">TIRMNYSQMNGYLKELLFYLIPIFNWVCDELHVLLRITNQLWELILSDLSQEQVDETIWQSKILNEMKRLNITYQFWHKNNNFLYTSLMGSDKLKVLQNFNLIAIFQFNSWATQIQNLWNQFYELYSLMQDNKTTGRVFYEKAQNWLMSFLVLFQDQSNKSNFLRFLAWQLKKKYLQVCWYFQNTLKDGDHENLRKLAILKILEHENRQLYFTSNDTLNYFKKSKKYRLESK</sequence>
<evidence type="ECO:0000313" key="2">
    <source>
        <dbReference type="Proteomes" id="UP000789901"/>
    </source>
</evidence>
<evidence type="ECO:0000313" key="1">
    <source>
        <dbReference type="EMBL" id="CAG8750945.1"/>
    </source>
</evidence>
<reference evidence="1 2" key="1">
    <citation type="submission" date="2021-06" db="EMBL/GenBank/DDBJ databases">
        <authorList>
            <person name="Kallberg Y."/>
            <person name="Tangrot J."/>
            <person name="Rosling A."/>
        </authorList>
    </citation>
    <scope>NUCLEOTIDE SEQUENCE [LARGE SCALE GENOMIC DNA]</scope>
    <source>
        <strain evidence="1 2">120-4 pot B 10/14</strain>
    </source>
</reference>
<gene>
    <name evidence="1" type="ORF">GMARGA_LOCUS16383</name>
</gene>
<comment type="caution">
    <text evidence="1">The sequence shown here is derived from an EMBL/GenBank/DDBJ whole genome shotgun (WGS) entry which is preliminary data.</text>
</comment>
<proteinExistence type="predicted"/>
<protein>
    <submittedName>
        <fullName evidence="1">35134_t:CDS:1</fullName>
    </submittedName>
</protein>
<organism evidence="1 2">
    <name type="scientific">Gigaspora margarita</name>
    <dbReference type="NCBI Taxonomy" id="4874"/>
    <lineage>
        <taxon>Eukaryota</taxon>
        <taxon>Fungi</taxon>
        <taxon>Fungi incertae sedis</taxon>
        <taxon>Mucoromycota</taxon>
        <taxon>Glomeromycotina</taxon>
        <taxon>Glomeromycetes</taxon>
        <taxon>Diversisporales</taxon>
        <taxon>Gigasporaceae</taxon>
        <taxon>Gigaspora</taxon>
    </lineage>
</organism>
<dbReference type="Proteomes" id="UP000789901">
    <property type="component" value="Unassembled WGS sequence"/>
</dbReference>
<accession>A0ABN7VAN7</accession>
<name>A0ABN7VAN7_GIGMA</name>
<dbReference type="EMBL" id="CAJVQB010011855">
    <property type="protein sequence ID" value="CAG8750945.1"/>
    <property type="molecule type" value="Genomic_DNA"/>
</dbReference>
<feature type="non-terminal residue" evidence="1">
    <location>
        <position position="1"/>
    </location>
</feature>
<keyword evidence="2" id="KW-1185">Reference proteome</keyword>